<name>A0AAD6I971_PENCN</name>
<dbReference type="Gene3D" id="3.40.30.10">
    <property type="entry name" value="Glutaredoxin"/>
    <property type="match status" value="1"/>
</dbReference>
<dbReference type="InterPro" id="IPR013766">
    <property type="entry name" value="Thioredoxin_domain"/>
</dbReference>
<reference evidence="2" key="1">
    <citation type="journal article" date="2023" name="IMA Fungus">
        <title>Comparative genomic study of the Penicillium genus elucidates a diverse pangenome and 15 lateral gene transfer events.</title>
        <authorList>
            <person name="Petersen C."/>
            <person name="Sorensen T."/>
            <person name="Nielsen M.R."/>
            <person name="Sondergaard T.E."/>
            <person name="Sorensen J.L."/>
            <person name="Fitzpatrick D.A."/>
            <person name="Frisvad J.C."/>
            <person name="Nielsen K.L."/>
        </authorList>
    </citation>
    <scope>NUCLEOTIDE SEQUENCE</scope>
    <source>
        <strain evidence="2">IBT 15450</strain>
    </source>
</reference>
<dbReference type="AlphaFoldDB" id="A0AAD6I971"/>
<protein>
    <recommendedName>
        <fullName evidence="1">Thioredoxin domain-containing protein</fullName>
    </recommendedName>
</protein>
<dbReference type="SUPFAM" id="SSF52833">
    <property type="entry name" value="Thioredoxin-like"/>
    <property type="match status" value="1"/>
</dbReference>
<evidence type="ECO:0000313" key="3">
    <source>
        <dbReference type="Proteomes" id="UP001219568"/>
    </source>
</evidence>
<gene>
    <name evidence="2" type="ORF">N7460_008078</name>
</gene>
<organism evidence="2 3">
    <name type="scientific">Penicillium canescens</name>
    <dbReference type="NCBI Taxonomy" id="5083"/>
    <lineage>
        <taxon>Eukaryota</taxon>
        <taxon>Fungi</taxon>
        <taxon>Dikarya</taxon>
        <taxon>Ascomycota</taxon>
        <taxon>Pezizomycotina</taxon>
        <taxon>Eurotiomycetes</taxon>
        <taxon>Eurotiomycetidae</taxon>
        <taxon>Eurotiales</taxon>
        <taxon>Aspergillaceae</taxon>
        <taxon>Penicillium</taxon>
    </lineage>
</organism>
<evidence type="ECO:0000313" key="2">
    <source>
        <dbReference type="EMBL" id="KAJ6038307.1"/>
    </source>
</evidence>
<proteinExistence type="predicted"/>
<evidence type="ECO:0000259" key="1">
    <source>
        <dbReference type="Pfam" id="PF00085"/>
    </source>
</evidence>
<dbReference type="CDD" id="cd02947">
    <property type="entry name" value="TRX_family"/>
    <property type="match status" value="1"/>
</dbReference>
<keyword evidence="3" id="KW-1185">Reference proteome</keyword>
<comment type="caution">
    <text evidence="2">The sequence shown here is derived from an EMBL/GenBank/DDBJ whole genome shotgun (WGS) entry which is preliminary data.</text>
</comment>
<dbReference type="Pfam" id="PF00085">
    <property type="entry name" value="Thioredoxin"/>
    <property type="match status" value="1"/>
</dbReference>
<dbReference type="Proteomes" id="UP001219568">
    <property type="component" value="Unassembled WGS sequence"/>
</dbReference>
<feature type="domain" description="Thioredoxin" evidence="1">
    <location>
        <begin position="9"/>
        <end position="93"/>
    </location>
</feature>
<dbReference type="EMBL" id="JAQJZL010000009">
    <property type="protein sequence ID" value="KAJ6038307.1"/>
    <property type="molecule type" value="Genomic_DNA"/>
</dbReference>
<sequence>MASGSFAKLLTNEEYKQKVEHSVEPVVVTFLSPLDDKCKAIVSKIEELRNEFTTVKFYQVDVRKHAMLSSALLNTKLPVIVFVKNGVDLLTLGSDVSLSSIREGLQALQMAS</sequence>
<accession>A0AAD6I971</accession>
<dbReference type="InterPro" id="IPR036249">
    <property type="entry name" value="Thioredoxin-like_sf"/>
</dbReference>
<reference evidence="2" key="2">
    <citation type="submission" date="2023-01" db="EMBL/GenBank/DDBJ databases">
        <authorList>
            <person name="Petersen C."/>
        </authorList>
    </citation>
    <scope>NUCLEOTIDE SEQUENCE</scope>
    <source>
        <strain evidence="2">IBT 15450</strain>
    </source>
</reference>